<protein>
    <submittedName>
        <fullName evidence="1">Uncharacterized protein</fullName>
    </submittedName>
</protein>
<accession>A0ACB7SA73</accession>
<dbReference type="Proteomes" id="UP000821845">
    <property type="component" value="Chromosome 4"/>
</dbReference>
<proteinExistence type="predicted"/>
<evidence type="ECO:0000313" key="2">
    <source>
        <dbReference type="Proteomes" id="UP000821845"/>
    </source>
</evidence>
<evidence type="ECO:0000313" key="1">
    <source>
        <dbReference type="EMBL" id="KAH6931846.1"/>
    </source>
</evidence>
<name>A0ACB7SA73_HYAAI</name>
<organism evidence="1 2">
    <name type="scientific">Hyalomma asiaticum</name>
    <name type="common">Tick</name>
    <dbReference type="NCBI Taxonomy" id="266040"/>
    <lineage>
        <taxon>Eukaryota</taxon>
        <taxon>Metazoa</taxon>
        <taxon>Ecdysozoa</taxon>
        <taxon>Arthropoda</taxon>
        <taxon>Chelicerata</taxon>
        <taxon>Arachnida</taxon>
        <taxon>Acari</taxon>
        <taxon>Parasitiformes</taxon>
        <taxon>Ixodida</taxon>
        <taxon>Ixodoidea</taxon>
        <taxon>Ixodidae</taxon>
        <taxon>Hyalomminae</taxon>
        <taxon>Hyalomma</taxon>
    </lineage>
</organism>
<gene>
    <name evidence="1" type="ORF">HPB50_000919</name>
</gene>
<dbReference type="EMBL" id="CM023484">
    <property type="protein sequence ID" value="KAH6931846.1"/>
    <property type="molecule type" value="Genomic_DNA"/>
</dbReference>
<reference evidence="1" key="1">
    <citation type="submission" date="2020-05" db="EMBL/GenBank/DDBJ databases">
        <title>Large-scale comparative analyses of tick genomes elucidate their genetic diversity and vector capacities.</title>
        <authorList>
            <person name="Jia N."/>
            <person name="Wang J."/>
            <person name="Shi W."/>
            <person name="Du L."/>
            <person name="Sun Y."/>
            <person name="Zhan W."/>
            <person name="Jiang J."/>
            <person name="Wang Q."/>
            <person name="Zhang B."/>
            <person name="Ji P."/>
            <person name="Sakyi L.B."/>
            <person name="Cui X."/>
            <person name="Yuan T."/>
            <person name="Jiang B."/>
            <person name="Yang W."/>
            <person name="Lam T.T.-Y."/>
            <person name="Chang Q."/>
            <person name="Ding S."/>
            <person name="Wang X."/>
            <person name="Zhu J."/>
            <person name="Ruan X."/>
            <person name="Zhao L."/>
            <person name="Wei J."/>
            <person name="Que T."/>
            <person name="Du C."/>
            <person name="Cheng J."/>
            <person name="Dai P."/>
            <person name="Han X."/>
            <person name="Huang E."/>
            <person name="Gao Y."/>
            <person name="Liu J."/>
            <person name="Shao H."/>
            <person name="Ye R."/>
            <person name="Li L."/>
            <person name="Wei W."/>
            <person name="Wang X."/>
            <person name="Wang C."/>
            <person name="Yang T."/>
            <person name="Huo Q."/>
            <person name="Li W."/>
            <person name="Guo W."/>
            <person name="Chen H."/>
            <person name="Zhou L."/>
            <person name="Ni X."/>
            <person name="Tian J."/>
            <person name="Zhou Y."/>
            <person name="Sheng Y."/>
            <person name="Liu T."/>
            <person name="Pan Y."/>
            <person name="Xia L."/>
            <person name="Li J."/>
            <person name="Zhao F."/>
            <person name="Cao W."/>
        </authorList>
    </citation>
    <scope>NUCLEOTIDE SEQUENCE</scope>
    <source>
        <strain evidence="1">Hyas-2018</strain>
    </source>
</reference>
<sequence length="363" mass="39688">MREKKKGVPNPCAQCEKPEGSCADPPVERKRRGLAVISVSFRSRKKEARVSPWKSLDSFPCSTHEPEQVAGGPCPPSACYDIVAPCSCDAGYRRARAPLAASQGVAAAAEKQLIESKRTSSVWDRLVPASLASSKRKEEALETPMQRRKYSLDWAIMDEEDVPEAIRALASACEVSGGVATLPRFKKSQEDVTKRSWLDLRVALKRKISNRLRRTPSLPVMDGGRSPSLPDDDDDLTGTSLGRSSRNGSAYTLYEDEDGCPVFPEPEGAPSPPSVADCQPRHRGSLTAAQSVPFGISELGNDDSSPDEKKDVYARFFARKTRTLEKASPGSSKQKAVKSLRSKGRDLSLVSRHFRMLSQQPEA</sequence>
<comment type="caution">
    <text evidence="1">The sequence shown here is derived from an EMBL/GenBank/DDBJ whole genome shotgun (WGS) entry which is preliminary data.</text>
</comment>
<keyword evidence="2" id="KW-1185">Reference proteome</keyword>